<comment type="caution">
    <text evidence="2">The sequence shown here is derived from an EMBL/GenBank/DDBJ whole genome shotgun (WGS) entry which is preliminary data.</text>
</comment>
<dbReference type="AlphaFoldDB" id="A0A2I0I919"/>
<feature type="chain" id="PRO_5014148628" description="Thionin-like protein 2" evidence="1">
    <location>
        <begin position="31"/>
        <end position="116"/>
    </location>
</feature>
<gene>
    <name evidence="2" type="ORF">CRG98_039741</name>
</gene>
<evidence type="ECO:0000313" key="2">
    <source>
        <dbReference type="EMBL" id="PKI39866.1"/>
    </source>
</evidence>
<accession>A0A2I0I919</accession>
<evidence type="ECO:0008006" key="4">
    <source>
        <dbReference type="Google" id="ProtNLM"/>
    </source>
</evidence>
<organism evidence="2 3">
    <name type="scientific">Punica granatum</name>
    <name type="common">Pomegranate</name>
    <dbReference type="NCBI Taxonomy" id="22663"/>
    <lineage>
        <taxon>Eukaryota</taxon>
        <taxon>Viridiplantae</taxon>
        <taxon>Streptophyta</taxon>
        <taxon>Embryophyta</taxon>
        <taxon>Tracheophyta</taxon>
        <taxon>Spermatophyta</taxon>
        <taxon>Magnoliopsida</taxon>
        <taxon>eudicotyledons</taxon>
        <taxon>Gunneridae</taxon>
        <taxon>Pentapetalae</taxon>
        <taxon>rosids</taxon>
        <taxon>malvids</taxon>
        <taxon>Myrtales</taxon>
        <taxon>Lythraceae</taxon>
        <taxon>Punica</taxon>
    </lineage>
</organism>
<sequence>MEIVGSRKLMISMAFLMAIILLHGASTVHANDVPLNLNYETCFKECMFMSGCKTLTPKGSKMCTSQCKEMCCHRLRVSAPSPSVGTPGLASLHSNSVISGSDDVGERTVMQSGQRF</sequence>
<proteinExistence type="predicted"/>
<evidence type="ECO:0000256" key="1">
    <source>
        <dbReference type="SAM" id="SignalP"/>
    </source>
</evidence>
<keyword evidence="3" id="KW-1185">Reference proteome</keyword>
<dbReference type="Proteomes" id="UP000233551">
    <property type="component" value="Unassembled WGS sequence"/>
</dbReference>
<name>A0A2I0I919_PUNGR</name>
<protein>
    <recommendedName>
        <fullName evidence="4">Thionin-like protein 2</fullName>
    </recommendedName>
</protein>
<dbReference type="EMBL" id="PGOL01003732">
    <property type="protein sequence ID" value="PKI39866.1"/>
    <property type="molecule type" value="Genomic_DNA"/>
</dbReference>
<feature type="signal peptide" evidence="1">
    <location>
        <begin position="1"/>
        <end position="30"/>
    </location>
</feature>
<reference evidence="2 3" key="1">
    <citation type="submission" date="2017-11" db="EMBL/GenBank/DDBJ databases">
        <title>De-novo sequencing of pomegranate (Punica granatum L.) genome.</title>
        <authorList>
            <person name="Akparov Z."/>
            <person name="Amiraslanov A."/>
            <person name="Hajiyeva S."/>
            <person name="Abbasov M."/>
            <person name="Kaur K."/>
            <person name="Hamwieh A."/>
            <person name="Solovyev V."/>
            <person name="Salamov A."/>
            <person name="Braich B."/>
            <person name="Kosarev P."/>
            <person name="Mahmoud A."/>
            <person name="Hajiyev E."/>
            <person name="Babayeva S."/>
            <person name="Izzatullayeva V."/>
            <person name="Mammadov A."/>
            <person name="Mammadov A."/>
            <person name="Sharifova S."/>
            <person name="Ojaghi J."/>
            <person name="Eynullazada K."/>
            <person name="Bayramov B."/>
            <person name="Abdulazimova A."/>
            <person name="Shahmuradov I."/>
        </authorList>
    </citation>
    <scope>NUCLEOTIDE SEQUENCE [LARGE SCALE GENOMIC DNA]</scope>
    <source>
        <strain evidence="3">cv. AG2017</strain>
        <tissue evidence="2">Leaf</tissue>
    </source>
</reference>
<keyword evidence="1" id="KW-0732">Signal</keyword>
<evidence type="ECO:0000313" key="3">
    <source>
        <dbReference type="Proteomes" id="UP000233551"/>
    </source>
</evidence>